<dbReference type="PRINTS" id="PR00080">
    <property type="entry name" value="SDRFAMILY"/>
</dbReference>
<accession>A0A137P1L1</accession>
<dbReference type="SUPFAM" id="SSF51735">
    <property type="entry name" value="NAD(P)-binding Rossmann-fold domains"/>
    <property type="match status" value="1"/>
</dbReference>
<evidence type="ECO:0000256" key="1">
    <source>
        <dbReference type="ARBA" id="ARBA00023002"/>
    </source>
</evidence>
<keyword evidence="1" id="KW-0560">Oxidoreductase</keyword>
<reference evidence="3 4" key="1">
    <citation type="journal article" date="2015" name="Genome Biol. Evol.">
        <title>Phylogenomic analyses indicate that early fungi evolved digesting cell walls of algal ancestors of land plants.</title>
        <authorList>
            <person name="Chang Y."/>
            <person name="Wang S."/>
            <person name="Sekimoto S."/>
            <person name="Aerts A.L."/>
            <person name="Choi C."/>
            <person name="Clum A."/>
            <person name="LaButti K.M."/>
            <person name="Lindquist E.A."/>
            <person name="Yee Ngan C."/>
            <person name="Ohm R.A."/>
            <person name="Salamov A.A."/>
            <person name="Grigoriev I.V."/>
            <person name="Spatafora J.W."/>
            <person name="Berbee M.L."/>
        </authorList>
    </citation>
    <scope>NUCLEOTIDE SEQUENCE [LARGE SCALE GENOMIC DNA]</scope>
    <source>
        <strain evidence="3 4">NRRL 28638</strain>
    </source>
</reference>
<gene>
    <name evidence="3" type="ORF">CONCODRAFT_8812</name>
</gene>
<dbReference type="EMBL" id="KQ964558">
    <property type="protein sequence ID" value="KXN68848.1"/>
    <property type="molecule type" value="Genomic_DNA"/>
</dbReference>
<evidence type="ECO:0000313" key="4">
    <source>
        <dbReference type="Proteomes" id="UP000070444"/>
    </source>
</evidence>
<dbReference type="STRING" id="796925.A0A137P1L1"/>
<dbReference type="GO" id="GO:0016491">
    <property type="term" value="F:oxidoreductase activity"/>
    <property type="evidence" value="ECO:0007669"/>
    <property type="project" value="UniProtKB-KW"/>
</dbReference>
<evidence type="ECO:0000256" key="2">
    <source>
        <dbReference type="RuleBase" id="RU000363"/>
    </source>
</evidence>
<dbReference type="Pfam" id="PF00106">
    <property type="entry name" value="adh_short"/>
    <property type="match status" value="1"/>
</dbReference>
<proteinExistence type="inferred from homology"/>
<sequence>MKFNIKPKDLSSKIVLLTGGNEGIGYHTAIQLAKMNAEVIIASRNKEKSIKAVENIKNLSGNDKIGYRILDLSSIQGVKDFAEDFKKDYSRLDLLINNSGGLFMSYGETQDGLEQTIHINHLGPFILTLSLLDIIEKAENPRIINLSSDAHTKEKIELPVSLSPKPKEYSGMREYSRSKLMNILFTKELAKRLSNKNVIVAAVHPGFVKSQFGRNSVNNPVFNFLFNSAMNIASTLFARSGEEGAKTTVFAAIDDSVKSGEYYDACAVGVVQPQGYDEDLALQLWNESAKIAGLNPDIV</sequence>
<dbReference type="CDD" id="cd05327">
    <property type="entry name" value="retinol-DH_like_SDR_c_like"/>
    <property type="match status" value="1"/>
</dbReference>
<dbReference type="OrthoDB" id="191139at2759"/>
<protein>
    <recommendedName>
        <fullName evidence="5">NAD(P)-binding protein</fullName>
    </recommendedName>
</protein>
<dbReference type="PANTHER" id="PTHR43157:SF31">
    <property type="entry name" value="PHOSPHATIDYLINOSITOL-GLYCAN BIOSYNTHESIS CLASS F PROTEIN"/>
    <property type="match status" value="1"/>
</dbReference>
<evidence type="ECO:0000313" key="3">
    <source>
        <dbReference type="EMBL" id="KXN68848.1"/>
    </source>
</evidence>
<dbReference type="PANTHER" id="PTHR43157">
    <property type="entry name" value="PHOSPHATIDYLINOSITOL-GLYCAN BIOSYNTHESIS CLASS F PROTEIN-RELATED"/>
    <property type="match status" value="1"/>
</dbReference>
<dbReference type="Gene3D" id="3.40.50.720">
    <property type="entry name" value="NAD(P)-binding Rossmann-like Domain"/>
    <property type="match status" value="1"/>
</dbReference>
<comment type="similarity">
    <text evidence="2">Belongs to the short-chain dehydrogenases/reductases (SDR) family.</text>
</comment>
<dbReference type="InterPro" id="IPR036291">
    <property type="entry name" value="NAD(P)-bd_dom_sf"/>
</dbReference>
<dbReference type="InterPro" id="IPR002347">
    <property type="entry name" value="SDR_fam"/>
</dbReference>
<dbReference type="PRINTS" id="PR00081">
    <property type="entry name" value="GDHRDH"/>
</dbReference>
<organism evidence="3 4">
    <name type="scientific">Conidiobolus coronatus (strain ATCC 28846 / CBS 209.66 / NRRL 28638)</name>
    <name type="common">Delacroixia coronata</name>
    <dbReference type="NCBI Taxonomy" id="796925"/>
    <lineage>
        <taxon>Eukaryota</taxon>
        <taxon>Fungi</taxon>
        <taxon>Fungi incertae sedis</taxon>
        <taxon>Zoopagomycota</taxon>
        <taxon>Entomophthoromycotina</taxon>
        <taxon>Entomophthoromycetes</taxon>
        <taxon>Entomophthorales</taxon>
        <taxon>Ancylistaceae</taxon>
        <taxon>Conidiobolus</taxon>
    </lineage>
</organism>
<name>A0A137P1L1_CONC2</name>
<keyword evidence="4" id="KW-1185">Reference proteome</keyword>
<dbReference type="Proteomes" id="UP000070444">
    <property type="component" value="Unassembled WGS sequence"/>
</dbReference>
<evidence type="ECO:0008006" key="5">
    <source>
        <dbReference type="Google" id="ProtNLM"/>
    </source>
</evidence>
<dbReference type="AlphaFoldDB" id="A0A137P1L1"/>